<dbReference type="GO" id="GO:0016874">
    <property type="term" value="F:ligase activity"/>
    <property type="evidence" value="ECO:0007669"/>
    <property type="project" value="UniProtKB-KW"/>
</dbReference>
<dbReference type="Proteomes" id="UP000198896">
    <property type="component" value="Unassembled WGS sequence"/>
</dbReference>
<feature type="region of interest" description="Disordered" evidence="5">
    <location>
        <begin position="398"/>
        <end position="420"/>
    </location>
</feature>
<evidence type="ECO:0000313" key="8">
    <source>
        <dbReference type="Proteomes" id="UP000198896"/>
    </source>
</evidence>
<dbReference type="Gene3D" id="3.30.470.20">
    <property type="entry name" value="ATP-grasp fold, B domain"/>
    <property type="match status" value="1"/>
</dbReference>
<dbReference type="GO" id="GO:0046872">
    <property type="term" value="F:metal ion binding"/>
    <property type="evidence" value="ECO:0007669"/>
    <property type="project" value="InterPro"/>
</dbReference>
<name>A0A1I2BN91_9FIRM</name>
<dbReference type="OrthoDB" id="24041at2"/>
<dbReference type="STRING" id="1123323.SAMN05216245_10976"/>
<keyword evidence="2 4" id="KW-0547">Nucleotide-binding</keyword>
<dbReference type="Pfam" id="PF02786">
    <property type="entry name" value="CPSase_L_D2"/>
    <property type="match status" value="1"/>
</dbReference>
<dbReference type="RefSeq" id="WP_093913649.1">
    <property type="nucleotide sequence ID" value="NZ_FONL01000009.1"/>
</dbReference>
<dbReference type="PANTHER" id="PTHR43585:SF2">
    <property type="entry name" value="ATP-GRASP ENZYME FSQD"/>
    <property type="match status" value="1"/>
</dbReference>
<proteinExistence type="predicted"/>
<evidence type="ECO:0000256" key="1">
    <source>
        <dbReference type="ARBA" id="ARBA00022598"/>
    </source>
</evidence>
<feature type="domain" description="ATP-grasp" evidence="6">
    <location>
        <begin position="118"/>
        <end position="314"/>
    </location>
</feature>
<sequence>MNFVFISPQFPRTYWNWCDRLKKNGANVLGIGDTPYDQLDDALKNVLTEYYKVGTLEDYDQVFRAVAFFSFKYGKIHWLESNNEYWLEHDAMLRTDFNILSGPDVDEIQAYRSKAAMKPYYKKAGVPTARQAVVTTLEEAKDFIKRVGYPVIVKPEYGVGAAATYRLENRHELEEFFSDLPEDSYVMEEFVPGWICSYDAIVDSHSDVLFESMSISPPIMDIVNNQTELVFYVPPSVEPQLQKRGRATVKAFGVKSRFVHMEFFKLTKAKKGLGKEGDFVGLEVNMRPGGGYMPDMMDFAHSTDVYQLWADMICFDERRLPDNPDQQYCVFFGQRDHFRYLHSQQDILAKYGSRIKMNERMPEVLSTAMGNQMYTALLPTKEDMDEFVRYVGEKVEDKPAAGDGIDYNGAYEQEECHQAD</sequence>
<protein>
    <submittedName>
        <fullName evidence="7">Carbamoyl-phosphate synthase L chain, ATP binding domain</fullName>
    </submittedName>
</protein>
<dbReference type="EMBL" id="FONL01000009">
    <property type="protein sequence ID" value="SFE57616.1"/>
    <property type="molecule type" value="Genomic_DNA"/>
</dbReference>
<accession>A0A1I2BN91</accession>
<evidence type="ECO:0000313" key="7">
    <source>
        <dbReference type="EMBL" id="SFE57616.1"/>
    </source>
</evidence>
<dbReference type="InterPro" id="IPR013815">
    <property type="entry name" value="ATP_grasp_subdomain_1"/>
</dbReference>
<reference evidence="7 8" key="1">
    <citation type="submission" date="2016-10" db="EMBL/GenBank/DDBJ databases">
        <authorList>
            <person name="de Groot N.N."/>
        </authorList>
    </citation>
    <scope>NUCLEOTIDE SEQUENCE [LARGE SCALE GENOMIC DNA]</scope>
    <source>
        <strain evidence="7 8">DSM 9236</strain>
    </source>
</reference>
<evidence type="ECO:0000256" key="4">
    <source>
        <dbReference type="PROSITE-ProRule" id="PRU00409"/>
    </source>
</evidence>
<keyword evidence="8" id="KW-1185">Reference proteome</keyword>
<dbReference type="Gene3D" id="3.30.1490.20">
    <property type="entry name" value="ATP-grasp fold, A domain"/>
    <property type="match status" value="1"/>
</dbReference>
<evidence type="ECO:0000259" key="6">
    <source>
        <dbReference type="PROSITE" id="PS50975"/>
    </source>
</evidence>
<dbReference type="PANTHER" id="PTHR43585">
    <property type="entry name" value="FUMIPYRROLE BIOSYNTHESIS PROTEIN C"/>
    <property type="match status" value="1"/>
</dbReference>
<dbReference type="InterPro" id="IPR011761">
    <property type="entry name" value="ATP-grasp"/>
</dbReference>
<organism evidence="7 8">
    <name type="scientific">Succiniclasticum ruminis DSM 9236</name>
    <dbReference type="NCBI Taxonomy" id="1123323"/>
    <lineage>
        <taxon>Bacteria</taxon>
        <taxon>Bacillati</taxon>
        <taxon>Bacillota</taxon>
        <taxon>Negativicutes</taxon>
        <taxon>Acidaminococcales</taxon>
        <taxon>Acidaminococcaceae</taxon>
        <taxon>Succiniclasticum</taxon>
    </lineage>
</organism>
<dbReference type="Gene3D" id="3.40.50.20">
    <property type="match status" value="1"/>
</dbReference>
<evidence type="ECO:0000256" key="3">
    <source>
        <dbReference type="ARBA" id="ARBA00022840"/>
    </source>
</evidence>
<evidence type="ECO:0000256" key="5">
    <source>
        <dbReference type="SAM" id="MobiDB-lite"/>
    </source>
</evidence>
<keyword evidence="3 4" id="KW-0067">ATP-binding</keyword>
<dbReference type="InterPro" id="IPR005479">
    <property type="entry name" value="CPAse_ATP-bd"/>
</dbReference>
<gene>
    <name evidence="7" type="ORF">SAMN05216245_10976</name>
</gene>
<dbReference type="AlphaFoldDB" id="A0A1I2BN91"/>
<dbReference type="SUPFAM" id="SSF56059">
    <property type="entry name" value="Glutathione synthetase ATP-binding domain-like"/>
    <property type="match status" value="1"/>
</dbReference>
<dbReference type="GO" id="GO:0005524">
    <property type="term" value="F:ATP binding"/>
    <property type="evidence" value="ECO:0007669"/>
    <property type="project" value="UniProtKB-UniRule"/>
</dbReference>
<evidence type="ECO:0000256" key="2">
    <source>
        <dbReference type="ARBA" id="ARBA00022741"/>
    </source>
</evidence>
<dbReference type="InterPro" id="IPR052032">
    <property type="entry name" value="ATP-dep_AA_Ligase"/>
</dbReference>
<keyword evidence="1" id="KW-0436">Ligase</keyword>
<dbReference type="PROSITE" id="PS50975">
    <property type="entry name" value="ATP_GRASP"/>
    <property type="match status" value="1"/>
</dbReference>